<protein>
    <submittedName>
        <fullName evidence="1">Uncharacterized protein</fullName>
    </submittedName>
</protein>
<dbReference type="AlphaFoldDB" id="A0A448Z9B8"/>
<evidence type="ECO:0000313" key="2">
    <source>
        <dbReference type="Proteomes" id="UP000291116"/>
    </source>
</evidence>
<evidence type="ECO:0000313" key="1">
    <source>
        <dbReference type="EMBL" id="VEU38598.1"/>
    </source>
</evidence>
<dbReference type="EMBL" id="CAACVS010000176">
    <property type="protein sequence ID" value="VEU38598.1"/>
    <property type="molecule type" value="Genomic_DNA"/>
</dbReference>
<dbReference type="Proteomes" id="UP000291116">
    <property type="component" value="Unassembled WGS sequence"/>
</dbReference>
<accession>A0A448Z9B8</accession>
<reference evidence="1 2" key="1">
    <citation type="submission" date="2019-01" db="EMBL/GenBank/DDBJ databases">
        <authorList>
            <person name="Ferrante I. M."/>
        </authorList>
    </citation>
    <scope>NUCLEOTIDE SEQUENCE [LARGE SCALE GENOMIC DNA]</scope>
    <source>
        <strain evidence="1 2">B856</strain>
    </source>
</reference>
<keyword evidence="2" id="KW-1185">Reference proteome</keyword>
<proteinExistence type="predicted"/>
<sequence>MISVTSSRTLLASVSCLRHTASRRCVSTQGQEAVGRLKDVLEQYRAQNYQQEVPSRFKKELVVQCNRTAALQTVSSNHHPAVAGIETLLQNIGVFGNQITHDDVEAIVSHLDERSADKILQRVL</sequence>
<name>A0A448Z9B8_9STRA</name>
<gene>
    <name evidence="1" type="ORF">PSNMU_V1.4_AUG-EV-PASAV3_0054200</name>
</gene>
<dbReference type="OrthoDB" id="42583at2759"/>
<organism evidence="1 2">
    <name type="scientific">Pseudo-nitzschia multistriata</name>
    <dbReference type="NCBI Taxonomy" id="183589"/>
    <lineage>
        <taxon>Eukaryota</taxon>
        <taxon>Sar</taxon>
        <taxon>Stramenopiles</taxon>
        <taxon>Ochrophyta</taxon>
        <taxon>Bacillariophyta</taxon>
        <taxon>Bacillariophyceae</taxon>
        <taxon>Bacillariophycidae</taxon>
        <taxon>Bacillariales</taxon>
        <taxon>Bacillariaceae</taxon>
        <taxon>Pseudo-nitzschia</taxon>
    </lineage>
</organism>